<feature type="transmembrane region" description="Helical" evidence="6">
    <location>
        <begin position="150"/>
        <end position="168"/>
    </location>
</feature>
<name>A0A3D8RC59_9HELO</name>
<dbReference type="Gene3D" id="1.10.4160.10">
    <property type="entry name" value="Hydantoin permease"/>
    <property type="match status" value="1"/>
</dbReference>
<protein>
    <submittedName>
        <fullName evidence="7">NCS1 nucleoside transporter family protein-2</fullName>
    </submittedName>
</protein>
<evidence type="ECO:0000256" key="2">
    <source>
        <dbReference type="ARBA" id="ARBA00008974"/>
    </source>
</evidence>
<evidence type="ECO:0000256" key="3">
    <source>
        <dbReference type="ARBA" id="ARBA00022692"/>
    </source>
</evidence>
<proteinExistence type="inferred from homology"/>
<evidence type="ECO:0000313" key="8">
    <source>
        <dbReference type="Proteomes" id="UP000256645"/>
    </source>
</evidence>
<feature type="transmembrane region" description="Helical" evidence="6">
    <location>
        <begin position="500"/>
        <end position="523"/>
    </location>
</feature>
<evidence type="ECO:0000256" key="4">
    <source>
        <dbReference type="ARBA" id="ARBA00022989"/>
    </source>
</evidence>
<dbReference type="PANTHER" id="PTHR30618">
    <property type="entry name" value="NCS1 FAMILY PURINE/PYRIMIDINE TRANSPORTER"/>
    <property type="match status" value="1"/>
</dbReference>
<dbReference type="GO" id="GO:0005886">
    <property type="term" value="C:plasma membrane"/>
    <property type="evidence" value="ECO:0007669"/>
    <property type="project" value="TreeGrafter"/>
</dbReference>
<feature type="transmembrane region" description="Helical" evidence="6">
    <location>
        <begin position="259"/>
        <end position="280"/>
    </location>
</feature>
<evidence type="ECO:0000256" key="1">
    <source>
        <dbReference type="ARBA" id="ARBA00004141"/>
    </source>
</evidence>
<sequence>MSLKQWIKAAEVKSEVETTRWINDDIKPIEYSRRTWGPWTFHNYWILINANISTYLTGSALIPLGLNWWQALICIILGNLIATLYIVVNSIPGAYYHIGFPVANRYVWGMYGSQFVIWNRILLSLGNLVGAPTKALLHYSRSFTNSSHRYGFQAWMGGECFYIIMMSLDPLLEKHIPNTMAANTGVTTAQFIAYIMFSLISLPFIWIRPHKLEKFMMASGIIVVVFMTVLLIWALATMGPLGFGSTITDTNALQGESSTVGWLMVYGIISTIGSIAAGILNQNDMARFSRKPRDAITGQVISFPFYGSISAIIGILVTAATQQRFGSALWNLPDIFTTLIERGGSRERAAGFFAGLALVVSQIGVNVPGNALAGGCDLSATFPRYINIRRGAYLTALFSIAVNPWKLVSTSTTFLSVLSSYSVFLGPTIGMMISSYFIVNRSKINVDDLFVGNSQSTYWFTYGVNWRAIIAWIFGVFPSFPGFLASVSPGITVPVGWTHLYDLCFVSGSCIAAFVYILLHYIFPAPKLQAFVKNSASPKELMVKYQDSWDSHLPSTIVGGETEEDKVFQATEIMKY</sequence>
<comment type="caution">
    <text evidence="7">The sequence shown here is derived from an EMBL/GenBank/DDBJ whole genome shotgun (WGS) entry which is preliminary data.</text>
</comment>
<feature type="transmembrane region" description="Helical" evidence="6">
    <location>
        <begin position="108"/>
        <end position="129"/>
    </location>
</feature>
<dbReference type="InterPro" id="IPR045225">
    <property type="entry name" value="Uracil/uridine/allantoin_perm"/>
</dbReference>
<gene>
    <name evidence="7" type="ORF">BP6252_08195</name>
</gene>
<feature type="transmembrane region" description="Helical" evidence="6">
    <location>
        <begin position="414"/>
        <end position="439"/>
    </location>
</feature>
<organism evidence="7 8">
    <name type="scientific">Coleophoma cylindrospora</name>
    <dbReference type="NCBI Taxonomy" id="1849047"/>
    <lineage>
        <taxon>Eukaryota</taxon>
        <taxon>Fungi</taxon>
        <taxon>Dikarya</taxon>
        <taxon>Ascomycota</taxon>
        <taxon>Pezizomycotina</taxon>
        <taxon>Leotiomycetes</taxon>
        <taxon>Helotiales</taxon>
        <taxon>Dermateaceae</taxon>
        <taxon>Coleophoma</taxon>
    </lineage>
</organism>
<keyword evidence="4 6" id="KW-1133">Transmembrane helix</keyword>
<accession>A0A3D8RC59</accession>
<feature type="transmembrane region" description="Helical" evidence="6">
    <location>
        <begin position="44"/>
        <end position="62"/>
    </location>
</feature>
<comment type="subcellular location">
    <subcellularLocation>
        <location evidence="1">Membrane</location>
        <topology evidence="1">Multi-pass membrane protein</topology>
    </subcellularLocation>
</comment>
<feature type="transmembrane region" description="Helical" evidence="6">
    <location>
        <begin position="300"/>
        <end position="320"/>
    </location>
</feature>
<dbReference type="GO" id="GO:0015205">
    <property type="term" value="F:nucleobase transmembrane transporter activity"/>
    <property type="evidence" value="ECO:0007669"/>
    <property type="project" value="TreeGrafter"/>
</dbReference>
<feature type="transmembrane region" description="Helical" evidence="6">
    <location>
        <begin position="69"/>
        <end position="88"/>
    </location>
</feature>
<reference evidence="7 8" key="1">
    <citation type="journal article" date="2018" name="IMA Fungus">
        <title>IMA Genome-F 9: Draft genome sequence of Annulohypoxylon stygium, Aspergillus mulundensis, Berkeleyomyces basicola (syn. Thielaviopsis basicola), Ceratocystis smalleyi, two Cercospora beticola strains, Coleophoma cylindrospora, Fusarium fracticaudum, Phialophora cf. hyalina, and Morchella septimelata.</title>
        <authorList>
            <person name="Wingfield B.D."/>
            <person name="Bills G.F."/>
            <person name="Dong Y."/>
            <person name="Huang W."/>
            <person name="Nel W.J."/>
            <person name="Swalarsk-Parry B.S."/>
            <person name="Vaghefi N."/>
            <person name="Wilken P.M."/>
            <person name="An Z."/>
            <person name="de Beer Z.W."/>
            <person name="De Vos L."/>
            <person name="Chen L."/>
            <person name="Duong T.A."/>
            <person name="Gao Y."/>
            <person name="Hammerbacher A."/>
            <person name="Kikkert J.R."/>
            <person name="Li Y."/>
            <person name="Li H."/>
            <person name="Li K."/>
            <person name="Li Q."/>
            <person name="Liu X."/>
            <person name="Ma X."/>
            <person name="Naidoo K."/>
            <person name="Pethybridge S.J."/>
            <person name="Sun J."/>
            <person name="Steenkamp E.T."/>
            <person name="van der Nest M.A."/>
            <person name="van Wyk S."/>
            <person name="Wingfield M.J."/>
            <person name="Xiong C."/>
            <person name="Yue Q."/>
            <person name="Zhang X."/>
        </authorList>
    </citation>
    <scope>NUCLEOTIDE SEQUENCE [LARGE SCALE GENOMIC DNA]</scope>
    <source>
        <strain evidence="7 8">BP6252</strain>
    </source>
</reference>
<keyword evidence="5 6" id="KW-0472">Membrane</keyword>
<keyword evidence="8" id="KW-1185">Reference proteome</keyword>
<evidence type="ECO:0000256" key="6">
    <source>
        <dbReference type="SAM" id="Phobius"/>
    </source>
</evidence>
<dbReference type="Pfam" id="PF02133">
    <property type="entry name" value="Transp_cyt_pur"/>
    <property type="match status" value="2"/>
</dbReference>
<dbReference type="PANTHER" id="PTHR30618:SF4">
    <property type="entry name" value="ALLANTOIN PERMEASE"/>
    <property type="match status" value="1"/>
</dbReference>
<comment type="similarity">
    <text evidence="2">Belongs to the purine-cytosine permease (2.A.39) family.</text>
</comment>
<evidence type="ECO:0000313" key="7">
    <source>
        <dbReference type="EMBL" id="RDW71632.1"/>
    </source>
</evidence>
<dbReference type="OrthoDB" id="2018619at2759"/>
<feature type="transmembrane region" description="Helical" evidence="6">
    <location>
        <begin position="219"/>
        <end position="239"/>
    </location>
</feature>
<dbReference type="InterPro" id="IPR001248">
    <property type="entry name" value="Pur-cyt_permease"/>
</dbReference>
<dbReference type="AlphaFoldDB" id="A0A3D8RC59"/>
<feature type="transmembrane region" description="Helical" evidence="6">
    <location>
        <begin position="188"/>
        <end position="207"/>
    </location>
</feature>
<keyword evidence="3 6" id="KW-0812">Transmembrane</keyword>
<dbReference type="CDD" id="cd11482">
    <property type="entry name" value="SLC-NCS1sbd_NRT1-like"/>
    <property type="match status" value="1"/>
</dbReference>
<feature type="transmembrane region" description="Helical" evidence="6">
    <location>
        <begin position="459"/>
        <end position="480"/>
    </location>
</feature>
<evidence type="ECO:0000256" key="5">
    <source>
        <dbReference type="ARBA" id="ARBA00023136"/>
    </source>
</evidence>
<dbReference type="Proteomes" id="UP000256645">
    <property type="component" value="Unassembled WGS sequence"/>
</dbReference>
<dbReference type="EMBL" id="PDLM01000008">
    <property type="protein sequence ID" value="RDW71632.1"/>
    <property type="molecule type" value="Genomic_DNA"/>
</dbReference>